<dbReference type="SMART" id="SM00028">
    <property type="entry name" value="TPR"/>
    <property type="match status" value="4"/>
</dbReference>
<dbReference type="PaxDb" id="3847-GLYMA16G28060.1"/>
<reference evidence="1" key="3">
    <citation type="submission" date="2018-07" db="EMBL/GenBank/DDBJ databases">
        <title>WGS assembly of Glycine max.</title>
        <authorList>
            <person name="Schmutz J."/>
            <person name="Cannon S."/>
            <person name="Schlueter J."/>
            <person name="Ma J."/>
            <person name="Mitros T."/>
            <person name="Nelson W."/>
            <person name="Hyten D."/>
            <person name="Song Q."/>
            <person name="Thelen J."/>
            <person name="Cheng J."/>
            <person name="Xu D."/>
            <person name="Hellsten U."/>
            <person name="May G."/>
            <person name="Yu Y."/>
            <person name="Sakurai T."/>
            <person name="Umezawa T."/>
            <person name="Bhattacharyya M."/>
            <person name="Sandhu D."/>
            <person name="Valliyodan B."/>
            <person name="Lindquist E."/>
            <person name="Peto M."/>
            <person name="Grant D."/>
            <person name="Shu S."/>
            <person name="Goodstein D."/>
            <person name="Barry K."/>
            <person name="Futrell-Griggs M."/>
            <person name="Abernathy B."/>
            <person name="Du J."/>
            <person name="Tian Z."/>
            <person name="Zhu L."/>
            <person name="Gill N."/>
            <person name="Joshi T."/>
            <person name="Libault M."/>
            <person name="Sethuraman A."/>
            <person name="Zhang X."/>
            <person name="Shinozaki K."/>
            <person name="Nguyen H."/>
            <person name="Wing R."/>
            <person name="Cregan P."/>
            <person name="Specht J."/>
            <person name="Grimwood J."/>
            <person name="Rokhsar D."/>
            <person name="Stacey G."/>
            <person name="Shoemaker R."/>
            <person name="Jackson S."/>
        </authorList>
    </citation>
    <scope>NUCLEOTIDE SEQUENCE</scope>
    <source>
        <tissue evidence="1">Callus</tissue>
    </source>
</reference>
<gene>
    <name evidence="1" type="ORF">GLYMA_16G165700</name>
</gene>
<dbReference type="Gene3D" id="1.25.40.10">
    <property type="entry name" value="Tetratricopeptide repeat domain"/>
    <property type="match status" value="2"/>
</dbReference>
<dbReference type="InterPro" id="IPR019734">
    <property type="entry name" value="TPR_rpt"/>
</dbReference>
<dbReference type="OrthoDB" id="2335338at2759"/>
<evidence type="ECO:0000313" key="2">
    <source>
        <dbReference type="EnsemblPlants" id="KRH08675"/>
    </source>
</evidence>
<dbReference type="EnsemblPlants" id="KRH08675">
    <property type="protein sequence ID" value="KRH08675"/>
    <property type="gene ID" value="GLYMA_16G165700"/>
</dbReference>
<dbReference type="InterPro" id="IPR011990">
    <property type="entry name" value="TPR-like_helical_dom_sf"/>
</dbReference>
<dbReference type="InParanoid" id="A0A0R0FZE5"/>
<dbReference type="PANTHER" id="PTHR46050:SF14">
    <property type="entry name" value="43KDA POSTSYNAPTIC PROTEIN-RELATED"/>
    <property type="match status" value="1"/>
</dbReference>
<sequence>MRRNIFTGYIIGNRLNFKTFFEPIIDFIEIDINEVKKKKERHQWGYQLFKDLMMKTPPVQDYIGNGDLPPDRIRSALVGNDFKKLYKQGRFEEALALYDRAIAIDSKKATYHCNKSAALISLGRFLQVIVECEEAIRLEPSYGRAHTHLATIYFRLREAEKALNCNETSPCVDSVLAFQAQALQNHLSKYTEARKVKDWKVILKESQAAISLGADSAPLVSWFEDAVTTSQQASKLDPSSFEVNAVVRRARAVASARMSGNLLFKASKFTEASAVYNEGLEHDPYNSVLLCNRATCHSKLGQFKKAIEDCNVALIVQPSYSKVRLRRTDYNVKVHP</sequence>
<reference evidence="1 2" key="1">
    <citation type="journal article" date="2010" name="Nature">
        <title>Genome sequence of the palaeopolyploid soybean.</title>
        <authorList>
            <person name="Schmutz J."/>
            <person name="Cannon S.B."/>
            <person name="Schlueter J."/>
            <person name="Ma J."/>
            <person name="Mitros T."/>
            <person name="Nelson W."/>
            <person name="Hyten D.L."/>
            <person name="Song Q."/>
            <person name="Thelen J.J."/>
            <person name="Cheng J."/>
            <person name="Xu D."/>
            <person name="Hellsten U."/>
            <person name="May G.D."/>
            <person name="Yu Y."/>
            <person name="Sakurai T."/>
            <person name="Umezawa T."/>
            <person name="Bhattacharyya M.K."/>
            <person name="Sandhu D."/>
            <person name="Valliyodan B."/>
            <person name="Lindquist E."/>
            <person name="Peto M."/>
            <person name="Grant D."/>
            <person name="Shu S."/>
            <person name="Goodstein D."/>
            <person name="Barry K."/>
            <person name="Futrell-Griggs M."/>
            <person name="Abernathy B."/>
            <person name="Du J."/>
            <person name="Tian Z."/>
            <person name="Zhu L."/>
            <person name="Gill N."/>
            <person name="Joshi T."/>
            <person name="Libault M."/>
            <person name="Sethuraman A."/>
            <person name="Zhang X.-C."/>
            <person name="Shinozaki K."/>
            <person name="Nguyen H.T."/>
            <person name="Wing R.A."/>
            <person name="Cregan P."/>
            <person name="Specht J."/>
            <person name="Grimwood J."/>
            <person name="Rokhsar D."/>
            <person name="Stacey G."/>
            <person name="Shoemaker R.C."/>
            <person name="Jackson S.A."/>
        </authorList>
    </citation>
    <scope>NUCLEOTIDE SEQUENCE [LARGE SCALE GENOMIC DNA]</scope>
    <source>
        <strain evidence="2">cv. Williams 82</strain>
        <tissue evidence="1">Callus</tissue>
    </source>
</reference>
<dbReference type="AlphaFoldDB" id="A0A0R0FZE5"/>
<dbReference type="GO" id="GO:0005737">
    <property type="term" value="C:cytoplasm"/>
    <property type="evidence" value="ECO:0000318"/>
    <property type="project" value="GO_Central"/>
</dbReference>
<dbReference type="EMBL" id="CM000849">
    <property type="protein sequence ID" value="KRH08675.1"/>
    <property type="molecule type" value="Genomic_DNA"/>
</dbReference>
<accession>A0A0R0FZE5</accession>
<evidence type="ECO:0000313" key="3">
    <source>
        <dbReference type="Proteomes" id="UP000008827"/>
    </source>
</evidence>
<dbReference type="PANTHER" id="PTHR46050">
    <property type="entry name" value="TPR REPEAT-CONTAINING THIOREDOXIN"/>
    <property type="match status" value="1"/>
</dbReference>
<protein>
    <submittedName>
        <fullName evidence="1 2">Uncharacterized protein</fullName>
    </submittedName>
</protein>
<dbReference type="Pfam" id="PF13414">
    <property type="entry name" value="TPR_11"/>
    <property type="match status" value="1"/>
</dbReference>
<dbReference type="InterPro" id="IPR044534">
    <property type="entry name" value="TTL1-4"/>
</dbReference>
<proteinExistence type="predicted"/>
<dbReference type="Proteomes" id="UP000008827">
    <property type="component" value="Chromosome 16"/>
</dbReference>
<dbReference type="STRING" id="3847.A0A0R0FZE5"/>
<dbReference type="SMR" id="A0A0R0FZE5"/>
<keyword evidence="3" id="KW-1185">Reference proteome</keyword>
<dbReference type="Pfam" id="PF13431">
    <property type="entry name" value="TPR_17"/>
    <property type="match status" value="1"/>
</dbReference>
<reference evidence="2" key="2">
    <citation type="submission" date="2018-02" db="UniProtKB">
        <authorList>
            <consortium name="EnsemblPlants"/>
        </authorList>
    </citation>
    <scope>IDENTIFICATION</scope>
    <source>
        <strain evidence="2">Williams 82</strain>
    </source>
</reference>
<name>A0A0R0FZE5_SOYBN</name>
<organism evidence="1">
    <name type="scientific">Glycine max</name>
    <name type="common">Soybean</name>
    <name type="synonym">Glycine hispida</name>
    <dbReference type="NCBI Taxonomy" id="3847"/>
    <lineage>
        <taxon>Eukaryota</taxon>
        <taxon>Viridiplantae</taxon>
        <taxon>Streptophyta</taxon>
        <taxon>Embryophyta</taxon>
        <taxon>Tracheophyta</taxon>
        <taxon>Spermatophyta</taxon>
        <taxon>Magnoliopsida</taxon>
        <taxon>eudicotyledons</taxon>
        <taxon>Gunneridae</taxon>
        <taxon>Pentapetalae</taxon>
        <taxon>rosids</taxon>
        <taxon>fabids</taxon>
        <taxon>Fabales</taxon>
        <taxon>Fabaceae</taxon>
        <taxon>Papilionoideae</taxon>
        <taxon>50 kb inversion clade</taxon>
        <taxon>NPAAA clade</taxon>
        <taxon>indigoferoid/millettioid clade</taxon>
        <taxon>Phaseoleae</taxon>
        <taxon>Glycine</taxon>
        <taxon>Glycine subgen. Soja</taxon>
    </lineage>
</organism>
<dbReference type="Gramene" id="KRH08675">
    <property type="protein sequence ID" value="KRH08675"/>
    <property type="gene ID" value="GLYMA_16G165700"/>
</dbReference>
<dbReference type="SUPFAM" id="SSF48452">
    <property type="entry name" value="TPR-like"/>
    <property type="match status" value="2"/>
</dbReference>
<evidence type="ECO:0000313" key="1">
    <source>
        <dbReference type="EMBL" id="KRH08675.1"/>
    </source>
</evidence>